<evidence type="ECO:0000256" key="1">
    <source>
        <dbReference type="SAM" id="Coils"/>
    </source>
</evidence>
<name>A0A0H5Q7X7_9ZZZZ</name>
<protein>
    <submittedName>
        <fullName evidence="2">Uncharacterized protein</fullName>
    </submittedName>
</protein>
<accession>A0A0H5Q7X7</accession>
<keyword evidence="1" id="KW-0175">Coiled coil</keyword>
<dbReference type="AlphaFoldDB" id="A0A0H5Q7X7"/>
<dbReference type="EMBL" id="LN854316">
    <property type="protein sequence ID" value="CRY98028.1"/>
    <property type="molecule type" value="Genomic_DNA"/>
</dbReference>
<reference evidence="2" key="2">
    <citation type="submission" date="2015-07" db="EMBL/GenBank/DDBJ databases">
        <title>Plasmids, circular viruses and viroids from rat gut.</title>
        <authorList>
            <person name="Jorgensen T.J."/>
            <person name="Hansen M.A."/>
            <person name="Xu Z."/>
            <person name="Tabak M.A."/>
            <person name="Sorensen S.J."/>
            <person name="Hansen L.H."/>
        </authorList>
    </citation>
    <scope>NUCLEOTIDE SEQUENCE</scope>
    <source>
        <strain evidence="2">RGRH1817</strain>
    </source>
</reference>
<sequence length="122" mass="14111">MAEFYFRAPRFAHLPHLLTMLDSIGNDAAVCRLLGIHPSTLRRYRRDQQAPKAVMYALFWETPWGRETADINVINEARQFYSRAMVLESQLKRMKKQVEALEAELQGYQAAANTSFYEIGGR</sequence>
<reference evidence="2" key="1">
    <citation type="submission" date="2015-06" db="EMBL/GenBank/DDBJ databases">
        <authorList>
            <person name="Joergensen T."/>
        </authorList>
    </citation>
    <scope>NUCLEOTIDE SEQUENCE</scope>
    <source>
        <strain evidence="2">RGRH1817</strain>
    </source>
</reference>
<organism evidence="2">
    <name type="scientific">uncultured prokaryote</name>
    <dbReference type="NCBI Taxonomy" id="198431"/>
    <lineage>
        <taxon>unclassified sequences</taxon>
        <taxon>environmental samples</taxon>
    </lineage>
</organism>
<proteinExistence type="predicted"/>
<evidence type="ECO:0000313" key="2">
    <source>
        <dbReference type="EMBL" id="CRY98028.1"/>
    </source>
</evidence>
<feature type="coiled-coil region" evidence="1">
    <location>
        <begin position="84"/>
        <end position="111"/>
    </location>
</feature>